<organism evidence="3 4">
    <name type="scientific">Panthera pardus</name>
    <name type="common">Leopard</name>
    <name type="synonym">Felis pardus</name>
    <dbReference type="NCBI Taxonomy" id="9691"/>
    <lineage>
        <taxon>Eukaryota</taxon>
        <taxon>Metazoa</taxon>
        <taxon>Chordata</taxon>
        <taxon>Craniata</taxon>
        <taxon>Vertebrata</taxon>
        <taxon>Euteleostomi</taxon>
        <taxon>Mammalia</taxon>
        <taxon>Eutheria</taxon>
        <taxon>Laurasiatheria</taxon>
        <taxon>Carnivora</taxon>
        <taxon>Feliformia</taxon>
        <taxon>Felidae</taxon>
        <taxon>Pantherinae</taxon>
        <taxon>Panthera</taxon>
    </lineage>
</organism>
<dbReference type="GeneID" id="109278242"/>
<evidence type="ECO:0000313" key="3">
    <source>
        <dbReference type="Proteomes" id="UP001165780"/>
    </source>
</evidence>
<feature type="region of interest" description="Disordered" evidence="1">
    <location>
        <begin position="305"/>
        <end position="324"/>
    </location>
</feature>
<keyword evidence="3" id="KW-1185">Reference proteome</keyword>
<evidence type="ECO:0000256" key="2">
    <source>
        <dbReference type="SAM" id="SignalP"/>
    </source>
</evidence>
<feature type="signal peptide" evidence="2">
    <location>
        <begin position="1"/>
        <end position="26"/>
    </location>
</feature>
<keyword evidence="2" id="KW-0732">Signal</keyword>
<evidence type="ECO:0000313" key="4">
    <source>
        <dbReference type="RefSeq" id="XP_053750050.1"/>
    </source>
</evidence>
<sequence>MTRRRPSSRLSRAFVCLRRGLTVALAVHPELGKPDGQRPQSFPPQTARGFLPAGAGASGGGGVGVGCCTGPWGPRGSPLIACSDHAQARPATGHGTGLGGLDTAQTKWGCRLVFRCSGARRALTCANCPSRGRAELLEHLPAVQQEAHCRPCSASPATGAGIRQLLHTVFLLNQLAGPDCPVPQPGVTCPERSGLSSRRLPVLCLWLVPHCHESARAQARGSSPCWAHCRALGPPGARGEDLTWPRPPTTGAPFPPSLSWPKPFSVSTPPAAGDVLGCVLRTEGSQACPGAVHPKLLIPVQGLQQEPVKPGPSAEARAGFANSS</sequence>
<accession>A0A9W2UUE7</accession>
<reference evidence="4" key="1">
    <citation type="submission" date="2025-08" db="UniProtKB">
        <authorList>
            <consortium name="RefSeq"/>
        </authorList>
    </citation>
    <scope>IDENTIFICATION</scope>
    <source>
        <tissue evidence="4">Whole blood</tissue>
    </source>
</reference>
<feature type="chain" id="PRO_5040806018" evidence="2">
    <location>
        <begin position="27"/>
        <end position="324"/>
    </location>
</feature>
<protein>
    <submittedName>
        <fullName evidence="4">Uncharacterized protein LOC109278242</fullName>
    </submittedName>
</protein>
<gene>
    <name evidence="4" type="primary">LOC109278242</name>
</gene>
<dbReference type="Proteomes" id="UP001165780">
    <property type="component" value="Unplaced"/>
</dbReference>
<dbReference type="AlphaFoldDB" id="A0A9W2UUE7"/>
<evidence type="ECO:0000256" key="1">
    <source>
        <dbReference type="SAM" id="MobiDB-lite"/>
    </source>
</evidence>
<feature type="region of interest" description="Disordered" evidence="1">
    <location>
        <begin position="30"/>
        <end position="54"/>
    </location>
</feature>
<dbReference type="RefSeq" id="XP_053750050.1">
    <property type="nucleotide sequence ID" value="XM_053894075.1"/>
</dbReference>
<proteinExistence type="predicted"/>
<name>A0A9W2UUE7_PANPR</name>